<feature type="compositionally biased region" description="Polar residues" evidence="1">
    <location>
        <begin position="23"/>
        <end position="47"/>
    </location>
</feature>
<protein>
    <submittedName>
        <fullName evidence="2">Uncharacterized protein</fullName>
    </submittedName>
</protein>
<gene>
    <name evidence="2" type="ORF">PWO00_19550</name>
</gene>
<dbReference type="RefSeq" id="WP_216890714.1">
    <property type="nucleotide sequence ID" value="NZ_CP118718.1"/>
</dbReference>
<feature type="region of interest" description="Disordered" evidence="1">
    <location>
        <begin position="1"/>
        <end position="54"/>
    </location>
</feature>
<reference evidence="2 3" key="1">
    <citation type="submission" date="2023-02" db="EMBL/GenBank/DDBJ databases">
        <title>Complete genome sequence of Priestia aryabhattai G5MAi6, a methanol-tolerant strain isolated from tap water in Hong Kong.</title>
        <authorList>
            <person name="Leung K.M."/>
            <person name="Lai G.K.K."/>
            <person name="Griffin S.D.J."/>
        </authorList>
    </citation>
    <scope>NUCLEOTIDE SEQUENCE [LARGE SCALE GENOMIC DNA]</scope>
    <source>
        <strain evidence="2 3">G5MAi6</strain>
    </source>
</reference>
<accession>A0ABD7WS10</accession>
<name>A0ABD7WS10_PRIAR</name>
<evidence type="ECO:0000313" key="3">
    <source>
        <dbReference type="Proteomes" id="UP001220217"/>
    </source>
</evidence>
<proteinExistence type="predicted"/>
<dbReference type="Proteomes" id="UP001220217">
    <property type="component" value="Chromosome"/>
</dbReference>
<organism evidence="2 3">
    <name type="scientific">Priestia aryabhattai</name>
    <name type="common">Bacillus aryabhattai</name>
    <dbReference type="NCBI Taxonomy" id="412384"/>
    <lineage>
        <taxon>Bacteria</taxon>
        <taxon>Bacillati</taxon>
        <taxon>Bacillota</taxon>
        <taxon>Bacilli</taxon>
        <taxon>Bacillales</taxon>
        <taxon>Bacillaceae</taxon>
        <taxon>Priestia</taxon>
    </lineage>
</organism>
<evidence type="ECO:0000256" key="1">
    <source>
        <dbReference type="SAM" id="MobiDB-lite"/>
    </source>
</evidence>
<evidence type="ECO:0000313" key="2">
    <source>
        <dbReference type="EMBL" id="WEA43007.1"/>
    </source>
</evidence>
<dbReference type="EMBL" id="CP118718">
    <property type="protein sequence ID" value="WEA43007.1"/>
    <property type="molecule type" value="Genomic_DNA"/>
</dbReference>
<dbReference type="AlphaFoldDB" id="A0ABD7WS10"/>
<sequence length="54" mass="6382">MEGNPSTRQFQDDLKQYQMPESVKQQKSSTYRVGFESNTGIEKVQNQQEERENK</sequence>